<organism evidence="6 7">
    <name type="scientific">Candidatus Woesebacteria bacterium GW2011_GWD1_38_10</name>
    <dbReference type="NCBI Taxonomy" id="1618592"/>
    <lineage>
        <taxon>Bacteria</taxon>
        <taxon>Candidatus Woeseibacteriota</taxon>
    </lineage>
</organism>
<name>A0A0G0HZ35_9BACT</name>
<evidence type="ECO:0000259" key="5">
    <source>
        <dbReference type="Pfam" id="PF00535"/>
    </source>
</evidence>
<reference evidence="6 7" key="1">
    <citation type="journal article" date="2015" name="Nature">
        <title>rRNA introns, odd ribosomes, and small enigmatic genomes across a large radiation of phyla.</title>
        <authorList>
            <person name="Brown C.T."/>
            <person name="Hug L.A."/>
            <person name="Thomas B.C."/>
            <person name="Sharon I."/>
            <person name="Castelle C.J."/>
            <person name="Singh A."/>
            <person name="Wilkins M.J."/>
            <person name="Williams K.H."/>
            <person name="Banfield J.F."/>
        </authorList>
    </citation>
    <scope>NUCLEOTIDE SEQUENCE [LARGE SCALE GENOMIC DNA]</scope>
</reference>
<dbReference type="Proteomes" id="UP000034366">
    <property type="component" value="Unassembled WGS sequence"/>
</dbReference>
<keyword evidence="4" id="KW-0812">Transmembrane</keyword>
<keyword evidence="4" id="KW-1133">Transmembrane helix</keyword>
<comment type="caution">
    <text evidence="6">The sequence shown here is derived from an EMBL/GenBank/DDBJ whole genome shotgun (WGS) entry which is preliminary data.</text>
</comment>
<dbReference type="PANTHER" id="PTHR43630:SF1">
    <property type="entry name" value="POLY-BETA-1,6-N-ACETYL-D-GLUCOSAMINE SYNTHASE"/>
    <property type="match status" value="1"/>
</dbReference>
<dbReference type="Pfam" id="PF00535">
    <property type="entry name" value="Glycos_transf_2"/>
    <property type="match status" value="1"/>
</dbReference>
<dbReference type="InterPro" id="IPR029044">
    <property type="entry name" value="Nucleotide-diphossugar_trans"/>
</dbReference>
<feature type="transmembrane region" description="Helical" evidence="4">
    <location>
        <begin position="235"/>
        <end position="256"/>
    </location>
</feature>
<evidence type="ECO:0000313" key="6">
    <source>
        <dbReference type="EMBL" id="KKQ48353.1"/>
    </source>
</evidence>
<dbReference type="PANTHER" id="PTHR43630">
    <property type="entry name" value="POLY-BETA-1,6-N-ACETYL-D-GLUCOSAMINE SYNTHASE"/>
    <property type="match status" value="1"/>
</dbReference>
<evidence type="ECO:0000256" key="4">
    <source>
        <dbReference type="SAM" id="Phobius"/>
    </source>
</evidence>
<keyword evidence="3 6" id="KW-0808">Transferase</keyword>
<dbReference type="InterPro" id="IPR001173">
    <property type="entry name" value="Glyco_trans_2-like"/>
</dbReference>
<gene>
    <name evidence="6" type="ORF">US67_C0035G0003</name>
</gene>
<dbReference type="AlphaFoldDB" id="A0A0G0HZ35"/>
<feature type="transmembrane region" description="Helical" evidence="4">
    <location>
        <begin position="262"/>
        <end position="281"/>
    </location>
</feature>
<comment type="similarity">
    <text evidence="1">Belongs to the glycosyltransferase 2 family.</text>
</comment>
<evidence type="ECO:0000256" key="1">
    <source>
        <dbReference type="ARBA" id="ARBA00006739"/>
    </source>
</evidence>
<evidence type="ECO:0000313" key="7">
    <source>
        <dbReference type="Proteomes" id="UP000034366"/>
    </source>
</evidence>
<feature type="domain" description="Glycosyltransferase 2-like" evidence="5">
    <location>
        <begin position="10"/>
        <end position="155"/>
    </location>
</feature>
<accession>A0A0G0HZ35</accession>
<keyword evidence="2" id="KW-0328">Glycosyltransferase</keyword>
<evidence type="ECO:0000256" key="2">
    <source>
        <dbReference type="ARBA" id="ARBA00022676"/>
    </source>
</evidence>
<dbReference type="EMBL" id="LBTW01000035">
    <property type="protein sequence ID" value="KKQ48353.1"/>
    <property type="molecule type" value="Genomic_DNA"/>
</dbReference>
<protein>
    <submittedName>
        <fullName evidence="6">Glycosyl transferase family 2</fullName>
    </submittedName>
</protein>
<evidence type="ECO:0000256" key="3">
    <source>
        <dbReference type="ARBA" id="ARBA00022679"/>
    </source>
</evidence>
<sequence>MNSKNIKYFSVGICAFNEEKNILRSIKYSLKQTIPDNFKLKEIIIVASGCTDNTVPKIRSVLSKHPKIIKLIEEKNRLGKASAVNKIIQNSKSNLIMLQGADTVPAANCYLNFLNHMNKKNVGMVGGRIVPTDNKGSFLGYANHLKWELHHLINLKYPERPKMGELILFKKIFTRIPPQTAVDEASIEPLIKLQGFNTVYEPKSVVYNSGPKTLREYLSQRRRIFAGHYDTKISYGYEVITFSSFSALPVFISAMGKNPREIVFSILVAVFEIIARFFGYLDIRFKLRSHTVWKTISSSKAIHKFSK</sequence>
<dbReference type="GO" id="GO:0016757">
    <property type="term" value="F:glycosyltransferase activity"/>
    <property type="evidence" value="ECO:0007669"/>
    <property type="project" value="UniProtKB-KW"/>
</dbReference>
<proteinExistence type="inferred from homology"/>
<keyword evidence="4" id="KW-0472">Membrane</keyword>
<dbReference type="Gene3D" id="3.90.550.10">
    <property type="entry name" value="Spore Coat Polysaccharide Biosynthesis Protein SpsA, Chain A"/>
    <property type="match status" value="1"/>
</dbReference>
<dbReference type="SUPFAM" id="SSF53448">
    <property type="entry name" value="Nucleotide-diphospho-sugar transferases"/>
    <property type="match status" value="1"/>
</dbReference>